<dbReference type="NCBIfam" id="TIGR01630">
    <property type="entry name" value="psiM2_ORF9"/>
    <property type="match status" value="1"/>
</dbReference>
<proteinExistence type="predicted"/>
<dbReference type="RefSeq" id="WP_245675277.1">
    <property type="nucleotide sequence ID" value="NZ_LJAM02000542.1"/>
</dbReference>
<accession>A0A328THI4</accession>
<keyword evidence="4" id="KW-1185">Reference proteome</keyword>
<evidence type="ECO:0000256" key="1">
    <source>
        <dbReference type="ARBA" id="ARBA00022612"/>
    </source>
</evidence>
<dbReference type="AlphaFoldDB" id="A0A328THI4"/>
<sequence>MFEHWGLGEDGRLYLIDLIRGKWEADELKHQAVAFWNKCKPLKDQGPLVSMKIEDKVSGTSLIQSISRAALCPVIAVQRDKDKFTRLMDIQGYIESGYVYLPAEAVWVSDFLTEMEGITAAFNTHDDQLDPMMDAIADMKGGNLDIWEQLGK</sequence>
<reference evidence="3" key="1">
    <citation type="submission" date="2018-04" db="EMBL/GenBank/DDBJ databases">
        <title>Genomes of the Obligate Erwinia dacicola and Facultative Enterobacter sp. OLF Endosymbionts of the Olive Fruit fly, Bactrocera oleae.</title>
        <authorList>
            <person name="Estes A.M."/>
            <person name="Hearn D.J."/>
            <person name="Agarwal S."/>
            <person name="Pierson E.A."/>
            <person name="Dunning-Hotopp J.C."/>
        </authorList>
    </citation>
    <scope>NUCLEOTIDE SEQUENCE [LARGE SCALE GENOMIC DNA]</scope>
    <source>
        <strain evidence="3">Oroville</strain>
    </source>
</reference>
<dbReference type="EMBL" id="LJAM02000542">
    <property type="protein sequence ID" value="RAP69888.1"/>
    <property type="molecule type" value="Genomic_DNA"/>
</dbReference>
<feature type="domain" description="Terminase large subunit gp17-like C-terminal" evidence="2">
    <location>
        <begin position="50"/>
        <end position="136"/>
    </location>
</feature>
<gene>
    <name evidence="3" type="ORF">ACZ87_03316</name>
</gene>
<dbReference type="Pfam" id="PF17289">
    <property type="entry name" value="Terminase_6C"/>
    <property type="match status" value="1"/>
</dbReference>
<dbReference type="InterPro" id="IPR006517">
    <property type="entry name" value="Phage_terminase_lsu-like_C"/>
</dbReference>
<name>A0A328THI4_9GAMM</name>
<evidence type="ECO:0000259" key="2">
    <source>
        <dbReference type="Pfam" id="PF17289"/>
    </source>
</evidence>
<dbReference type="InterPro" id="IPR035421">
    <property type="entry name" value="Terminase_6C"/>
</dbReference>
<organism evidence="3 4">
    <name type="scientific">Candidatus Erwinia dacicola</name>
    <dbReference type="NCBI Taxonomy" id="252393"/>
    <lineage>
        <taxon>Bacteria</taxon>
        <taxon>Pseudomonadati</taxon>
        <taxon>Pseudomonadota</taxon>
        <taxon>Gammaproteobacteria</taxon>
        <taxon>Enterobacterales</taxon>
        <taxon>Erwiniaceae</taxon>
        <taxon>Erwinia</taxon>
    </lineage>
</organism>
<keyword evidence="1" id="KW-1188">Viral release from host cell</keyword>
<evidence type="ECO:0000313" key="4">
    <source>
        <dbReference type="Proteomes" id="UP000244334"/>
    </source>
</evidence>
<evidence type="ECO:0000313" key="3">
    <source>
        <dbReference type="EMBL" id="RAP69888.1"/>
    </source>
</evidence>
<dbReference type="Proteomes" id="UP000244334">
    <property type="component" value="Unassembled WGS sequence"/>
</dbReference>
<protein>
    <submittedName>
        <fullName evidence="3">Terminase-like family protein</fullName>
    </submittedName>
</protein>
<comment type="caution">
    <text evidence="3">The sequence shown here is derived from an EMBL/GenBank/DDBJ whole genome shotgun (WGS) entry which is preliminary data.</text>
</comment>